<dbReference type="Proteomes" id="UP000483802">
    <property type="component" value="Unassembled WGS sequence"/>
</dbReference>
<protein>
    <submittedName>
        <fullName evidence="1">Uncharacterized protein</fullName>
    </submittedName>
</protein>
<evidence type="ECO:0000313" key="2">
    <source>
        <dbReference type="Proteomes" id="UP000483802"/>
    </source>
</evidence>
<organism evidence="1 2">
    <name type="scientific">Streptomyces typhae</name>
    <dbReference type="NCBI Taxonomy" id="2681492"/>
    <lineage>
        <taxon>Bacteria</taxon>
        <taxon>Bacillati</taxon>
        <taxon>Actinomycetota</taxon>
        <taxon>Actinomycetes</taxon>
        <taxon>Kitasatosporales</taxon>
        <taxon>Streptomycetaceae</taxon>
        <taxon>Streptomyces</taxon>
    </lineage>
</organism>
<reference evidence="1 2" key="1">
    <citation type="submission" date="2019-11" db="EMBL/GenBank/DDBJ databases">
        <title>Streptomyces typhae sp. nov., a novel endophytic actinomycete isolated from the root of cattail pollen (Typha angustifolia L.).</title>
        <authorList>
            <person name="Peng C."/>
        </authorList>
    </citation>
    <scope>NUCLEOTIDE SEQUENCE [LARGE SCALE GENOMIC DNA]</scope>
    <source>
        <strain evidence="2">p1417</strain>
    </source>
</reference>
<evidence type="ECO:0000313" key="1">
    <source>
        <dbReference type="EMBL" id="MVO87891.1"/>
    </source>
</evidence>
<dbReference type="RefSeq" id="WP_157167444.1">
    <property type="nucleotide sequence ID" value="NZ_WPNZ01000014.1"/>
</dbReference>
<dbReference type="EMBL" id="WPNZ01000014">
    <property type="protein sequence ID" value="MVO87891.1"/>
    <property type="molecule type" value="Genomic_DNA"/>
</dbReference>
<comment type="caution">
    <text evidence="1">The sequence shown here is derived from an EMBL/GenBank/DDBJ whole genome shotgun (WGS) entry which is preliminary data.</text>
</comment>
<name>A0A6L6X297_9ACTN</name>
<accession>A0A6L6X297</accession>
<dbReference type="AlphaFoldDB" id="A0A6L6X297"/>
<sequence length="139" mass="15890">MELTIKVKRYGGRYFAPYITDFANDVEAGCVFHMHETDITEAGAPAFADALTQQARRWRPRPPDAPRGPRIPITMELREHMDDEREAIVVNDRADGIQYVVRADLIKKHAGDVITRSQSERSPDWMRTPARYVVHAKVS</sequence>
<gene>
    <name evidence="1" type="ORF">GPA10_24820</name>
</gene>
<keyword evidence="2" id="KW-1185">Reference proteome</keyword>
<proteinExistence type="predicted"/>